<dbReference type="GO" id="GO:0009097">
    <property type="term" value="P:isoleucine biosynthetic process"/>
    <property type="evidence" value="ECO:0007669"/>
    <property type="project" value="TreeGrafter"/>
</dbReference>
<evidence type="ECO:0000256" key="1">
    <source>
        <dbReference type="ARBA" id="ARBA00001933"/>
    </source>
</evidence>
<keyword evidence="2" id="KW-0663">Pyridoxal phosphate</keyword>
<gene>
    <name evidence="5" type="ORF">AbraCBS73388_004989</name>
</gene>
<evidence type="ECO:0000313" key="5">
    <source>
        <dbReference type="EMBL" id="GKZ27567.1"/>
    </source>
</evidence>
<reference evidence="5" key="1">
    <citation type="submission" date="2022-07" db="EMBL/GenBank/DDBJ databases">
        <title>Taxonomy of Aspergillus series Nigri: significant species reduction supported by multi-species coalescent approaches.</title>
        <authorList>
            <person name="Bian C."/>
            <person name="Kusuya Y."/>
            <person name="Sklenar F."/>
            <person name="D'hooge E."/>
            <person name="Yaguchi T."/>
            <person name="Takahashi H."/>
            <person name="Hubka V."/>
        </authorList>
    </citation>
    <scope>NUCLEOTIDE SEQUENCE</scope>
    <source>
        <strain evidence="5">CBS 733.88</strain>
    </source>
</reference>
<protein>
    <recommendedName>
        <fullName evidence="4">Tryptophan synthase beta chain-like PALP domain-containing protein</fullName>
    </recommendedName>
</protein>
<dbReference type="InterPro" id="IPR001926">
    <property type="entry name" value="TrpB-like_PALP"/>
</dbReference>
<keyword evidence="3" id="KW-0456">Lyase</keyword>
<evidence type="ECO:0000256" key="2">
    <source>
        <dbReference type="ARBA" id="ARBA00022898"/>
    </source>
</evidence>
<proteinExistence type="predicted"/>
<dbReference type="Proteomes" id="UP001143548">
    <property type="component" value="Unassembled WGS sequence"/>
</dbReference>
<comment type="cofactor">
    <cofactor evidence="1">
        <name>pyridoxal 5'-phosphate</name>
        <dbReference type="ChEBI" id="CHEBI:597326"/>
    </cofactor>
</comment>
<dbReference type="InterPro" id="IPR036052">
    <property type="entry name" value="TrpB-like_PALP_sf"/>
</dbReference>
<dbReference type="GO" id="GO:0006565">
    <property type="term" value="P:L-serine catabolic process"/>
    <property type="evidence" value="ECO:0007669"/>
    <property type="project" value="TreeGrafter"/>
</dbReference>
<sequence length="288" mass="31184">MAAASSGLPPTPLTPISPSSEFSFWLKREDQQLGFSAHIRGVYNRMIQVPAADRWRGLVFHGVHYGHYIKSIAMASRLLQIQVQIVTPWNMRPAEVQELRDLGCGVVTPEAIPTGTSWIDPLEDPYVLAGIGTSILEILHQLNTSPDLEAIFCADPAGGVLKALRLAIRQLVPHVRVFGVRLAPDGPVKDCSTDSCQTDATILVERDCVLRAIGEVFQTTRTVIDRDGALAVAGMKRYATEHGEGKFGAARHTTSLVAVTSSAEEIPLDSLYGCYGGIVASLPIRWSG</sequence>
<name>A0A9W5Z4Q0_9EURO</name>
<dbReference type="InterPro" id="IPR050147">
    <property type="entry name" value="Ser/Thr_Dehydratase"/>
</dbReference>
<evidence type="ECO:0000256" key="3">
    <source>
        <dbReference type="ARBA" id="ARBA00023239"/>
    </source>
</evidence>
<dbReference type="PANTHER" id="PTHR48078">
    <property type="entry name" value="THREONINE DEHYDRATASE, MITOCHONDRIAL-RELATED"/>
    <property type="match status" value="1"/>
</dbReference>
<dbReference type="SUPFAM" id="SSF53686">
    <property type="entry name" value="Tryptophan synthase beta subunit-like PLP-dependent enzymes"/>
    <property type="match status" value="1"/>
</dbReference>
<dbReference type="GO" id="GO:0003941">
    <property type="term" value="F:L-serine ammonia-lyase activity"/>
    <property type="evidence" value="ECO:0007669"/>
    <property type="project" value="TreeGrafter"/>
</dbReference>
<dbReference type="Gene3D" id="3.40.50.1100">
    <property type="match status" value="2"/>
</dbReference>
<dbReference type="Pfam" id="PF00291">
    <property type="entry name" value="PALP"/>
    <property type="match status" value="1"/>
</dbReference>
<organism evidence="5 6">
    <name type="scientific">Aspergillus brasiliensis</name>
    <dbReference type="NCBI Taxonomy" id="319629"/>
    <lineage>
        <taxon>Eukaryota</taxon>
        <taxon>Fungi</taxon>
        <taxon>Dikarya</taxon>
        <taxon>Ascomycota</taxon>
        <taxon>Pezizomycotina</taxon>
        <taxon>Eurotiomycetes</taxon>
        <taxon>Eurotiomycetidae</taxon>
        <taxon>Eurotiales</taxon>
        <taxon>Aspergillaceae</taxon>
        <taxon>Aspergillus</taxon>
        <taxon>Aspergillus subgen. Circumdati</taxon>
    </lineage>
</organism>
<feature type="domain" description="Tryptophan synthase beta chain-like PALP" evidence="4">
    <location>
        <begin position="8"/>
        <end position="181"/>
    </location>
</feature>
<evidence type="ECO:0000313" key="6">
    <source>
        <dbReference type="Proteomes" id="UP001143548"/>
    </source>
</evidence>
<dbReference type="AlphaFoldDB" id="A0A9W5Z4Q0"/>
<evidence type="ECO:0000259" key="4">
    <source>
        <dbReference type="Pfam" id="PF00291"/>
    </source>
</evidence>
<dbReference type="EMBL" id="BROQ01000233">
    <property type="protein sequence ID" value="GKZ27567.1"/>
    <property type="molecule type" value="Genomic_DNA"/>
</dbReference>
<accession>A0A9W5Z4Q0</accession>
<comment type="caution">
    <text evidence="5">The sequence shown here is derived from an EMBL/GenBank/DDBJ whole genome shotgun (WGS) entry which is preliminary data.</text>
</comment>